<evidence type="ECO:0000313" key="3">
    <source>
        <dbReference type="EMBL" id="KAF2404624.1"/>
    </source>
</evidence>
<dbReference type="Gene3D" id="1.10.286.70">
    <property type="entry name" value="Get5 dimerization domain"/>
    <property type="match status" value="1"/>
</dbReference>
<dbReference type="InterPro" id="IPR049256">
    <property type="entry name" value="Get5_C"/>
</dbReference>
<evidence type="ECO:0000256" key="1">
    <source>
        <dbReference type="SAM" id="MobiDB-lite"/>
    </source>
</evidence>
<dbReference type="Pfam" id="PF12754">
    <property type="entry name" value="Get5_N"/>
    <property type="match status" value="1"/>
</dbReference>
<sequence>MSELSFARQFLSALDSRPVKLASDHVQDPRGFPAQSAYILPKTPSLPTKRKRDADATTAPGTSPAAPTLTVALKNLKAPNYNVALAGQPLSASIYDLKTAYVEKAGLTTPVDKIKLLFNKKPTQDSKTLKDLLGDTAVSTKEVELTVMAMGPLVTKNEAEPATTKDAPAAAGASSATTMLQSDAFWHELQGFISQKIGGDQEAERLTRQFKTSWEKSR</sequence>
<dbReference type="PROSITE" id="PS50053">
    <property type="entry name" value="UBIQUITIN_2"/>
    <property type="match status" value="1"/>
</dbReference>
<dbReference type="InterPro" id="IPR000626">
    <property type="entry name" value="Ubiquitin-like_dom"/>
</dbReference>
<keyword evidence="4" id="KW-1185">Reference proteome</keyword>
<dbReference type="OrthoDB" id="5366541at2759"/>
<feature type="compositionally biased region" description="Low complexity" evidence="1">
    <location>
        <begin position="56"/>
        <end position="66"/>
    </location>
</feature>
<dbReference type="CDD" id="cd17039">
    <property type="entry name" value="Ubl_ubiquitin_like"/>
    <property type="match status" value="1"/>
</dbReference>
<dbReference type="SUPFAM" id="SSF54236">
    <property type="entry name" value="Ubiquitin-like"/>
    <property type="match status" value="1"/>
</dbReference>
<evidence type="ECO:0000313" key="4">
    <source>
        <dbReference type="Proteomes" id="UP000799640"/>
    </source>
</evidence>
<dbReference type="InterPro" id="IPR024737">
    <property type="entry name" value="Get5_N"/>
</dbReference>
<dbReference type="Pfam" id="PF17183">
    <property type="entry name" value="Get5_C"/>
    <property type="match status" value="1"/>
</dbReference>
<dbReference type="AlphaFoldDB" id="A0A6G1I8X0"/>
<protein>
    <recommendedName>
        <fullName evidence="2">Ubiquitin-like domain-containing protein</fullName>
    </recommendedName>
</protein>
<reference evidence="3" key="1">
    <citation type="journal article" date="2020" name="Stud. Mycol.">
        <title>101 Dothideomycetes genomes: a test case for predicting lifestyles and emergence of pathogens.</title>
        <authorList>
            <person name="Haridas S."/>
            <person name="Albert R."/>
            <person name="Binder M."/>
            <person name="Bloem J."/>
            <person name="Labutti K."/>
            <person name="Salamov A."/>
            <person name="Andreopoulos B."/>
            <person name="Baker S."/>
            <person name="Barry K."/>
            <person name="Bills G."/>
            <person name="Bluhm B."/>
            <person name="Cannon C."/>
            <person name="Castanera R."/>
            <person name="Culley D."/>
            <person name="Daum C."/>
            <person name="Ezra D."/>
            <person name="Gonzalez J."/>
            <person name="Henrissat B."/>
            <person name="Kuo A."/>
            <person name="Liang C."/>
            <person name="Lipzen A."/>
            <person name="Lutzoni F."/>
            <person name="Magnuson J."/>
            <person name="Mondo S."/>
            <person name="Nolan M."/>
            <person name="Ohm R."/>
            <person name="Pangilinan J."/>
            <person name="Park H.-J."/>
            <person name="Ramirez L."/>
            <person name="Alfaro M."/>
            <person name="Sun H."/>
            <person name="Tritt A."/>
            <person name="Yoshinaga Y."/>
            <person name="Zwiers L.-H."/>
            <person name="Turgeon B."/>
            <person name="Goodwin S."/>
            <person name="Spatafora J."/>
            <person name="Crous P."/>
            <person name="Grigoriev I."/>
        </authorList>
    </citation>
    <scope>NUCLEOTIDE SEQUENCE</scope>
    <source>
        <strain evidence="3">CBS 262.69</strain>
    </source>
</reference>
<proteinExistence type="predicted"/>
<dbReference type="InterPro" id="IPR029071">
    <property type="entry name" value="Ubiquitin-like_domsf"/>
</dbReference>
<name>A0A6G1I8X0_9PEZI</name>
<dbReference type="EMBL" id="ML996688">
    <property type="protein sequence ID" value="KAF2404624.1"/>
    <property type="molecule type" value="Genomic_DNA"/>
</dbReference>
<organism evidence="3 4">
    <name type="scientific">Trichodelitschia bisporula</name>
    <dbReference type="NCBI Taxonomy" id="703511"/>
    <lineage>
        <taxon>Eukaryota</taxon>
        <taxon>Fungi</taxon>
        <taxon>Dikarya</taxon>
        <taxon>Ascomycota</taxon>
        <taxon>Pezizomycotina</taxon>
        <taxon>Dothideomycetes</taxon>
        <taxon>Dothideomycetes incertae sedis</taxon>
        <taxon>Phaeotrichales</taxon>
        <taxon>Phaeotrichaceae</taxon>
        <taxon>Trichodelitschia</taxon>
    </lineage>
</organism>
<gene>
    <name evidence="3" type="ORF">EJ06DRAFT_503978</name>
</gene>
<dbReference type="Gene3D" id="3.10.20.90">
    <property type="entry name" value="Phosphatidylinositol 3-kinase Catalytic Subunit, Chain A, domain 1"/>
    <property type="match status" value="1"/>
</dbReference>
<feature type="region of interest" description="Disordered" evidence="1">
    <location>
        <begin position="25"/>
        <end position="66"/>
    </location>
</feature>
<evidence type="ECO:0000259" key="2">
    <source>
        <dbReference type="PROSITE" id="PS50053"/>
    </source>
</evidence>
<accession>A0A6G1I8X0</accession>
<feature type="domain" description="Ubiquitin-like" evidence="2">
    <location>
        <begin position="69"/>
        <end position="132"/>
    </location>
</feature>
<dbReference type="Proteomes" id="UP000799640">
    <property type="component" value="Unassembled WGS sequence"/>
</dbReference>